<name>A0A239X645_STRAI</name>
<organism evidence="1 2">
    <name type="scientific">Streptococcus acidominimus</name>
    <dbReference type="NCBI Taxonomy" id="1326"/>
    <lineage>
        <taxon>Bacteria</taxon>
        <taxon>Bacillati</taxon>
        <taxon>Bacillota</taxon>
        <taxon>Bacilli</taxon>
        <taxon>Lactobacillales</taxon>
        <taxon>Streptococcaceae</taxon>
        <taxon>Streptococcus</taxon>
    </lineage>
</organism>
<proteinExistence type="predicted"/>
<dbReference type="KEGG" id="saco:SAME_01354"/>
<dbReference type="Proteomes" id="UP000215144">
    <property type="component" value="Chromosome 1"/>
</dbReference>
<gene>
    <name evidence="1" type="ORF">SAMEA4504048_01354</name>
</gene>
<dbReference type="AlphaFoldDB" id="A0A239X645"/>
<sequence length="54" mass="6242">MKEYASADHFVTAQLREVPDLQDFYKIISVSLEGKDLSDFQGKTIGQLFDYLNR</sequence>
<evidence type="ECO:0000313" key="2">
    <source>
        <dbReference type="Proteomes" id="UP000215144"/>
    </source>
</evidence>
<dbReference type="EMBL" id="LT906454">
    <property type="protein sequence ID" value="SNV41528.1"/>
    <property type="molecule type" value="Genomic_DNA"/>
</dbReference>
<accession>A0A239X645</accession>
<evidence type="ECO:0000313" key="1">
    <source>
        <dbReference type="EMBL" id="SNV41528.1"/>
    </source>
</evidence>
<reference evidence="1 2" key="1">
    <citation type="submission" date="2017-06" db="EMBL/GenBank/DDBJ databases">
        <authorList>
            <consortium name="Pathogen Informatics"/>
        </authorList>
    </citation>
    <scope>NUCLEOTIDE SEQUENCE [LARGE SCALE GENOMIC DNA]</scope>
    <source>
        <strain evidence="1 2">NCTC11291</strain>
    </source>
</reference>
<dbReference type="Gene3D" id="3.30.1490.390">
    <property type="match status" value="1"/>
</dbReference>
<protein>
    <submittedName>
        <fullName evidence="1">Uncharacterized protein</fullName>
    </submittedName>
</protein>